<keyword evidence="2" id="KW-1185">Reference proteome</keyword>
<evidence type="ECO:0008006" key="3">
    <source>
        <dbReference type="Google" id="ProtNLM"/>
    </source>
</evidence>
<name>A0ABN8QED5_9CNID</name>
<accession>A0ABN8QED5</accession>
<reference evidence="1 2" key="1">
    <citation type="submission" date="2022-05" db="EMBL/GenBank/DDBJ databases">
        <authorList>
            <consortium name="Genoscope - CEA"/>
            <person name="William W."/>
        </authorList>
    </citation>
    <scope>NUCLEOTIDE SEQUENCE [LARGE SCALE GENOMIC DNA]</scope>
</reference>
<sequence length="374" mass="44136">MAGGVYISSSLNAIHRSHLSFKPVEAESCWIEILQEHKPSIFVGCICRHPLSNLDNFISQLENLVSPLNQSKHQVLILGDMNIDFLRIHKQWITDTLLNSIRNKQKMYRTLFLSKDLDKVGYYKKYSNTLNKLKWTCKSSYYKQQFELNKNNLKNIWKLIGTIINRKPKGHTVPAKLLYNGKTYTDKHDIVNQVNEYFYKYWSKFGIYNSLKLPCSDRPWQLPSHCCPLSITPFLNFKHPQANILLTYLPQPSLWNYELRKHIPKHNRERSAPYLKLLDILNIDSIFKLKISLLAHKISQSEADIPEVFQNYLVKVSDIHSHNTRYASNLNFRVPRVRSNYSKHTFKFAITKTWEEIPTKIKTLSYHKFKKEYK</sequence>
<comment type="caution">
    <text evidence="1">The sequence shown here is derived from an EMBL/GenBank/DDBJ whole genome shotgun (WGS) entry which is preliminary data.</text>
</comment>
<dbReference type="Proteomes" id="UP001159405">
    <property type="component" value="Unassembled WGS sequence"/>
</dbReference>
<proteinExistence type="predicted"/>
<gene>
    <name evidence="1" type="ORF">PLOB_00003942</name>
</gene>
<protein>
    <recommendedName>
        <fullName evidence="3">Endonuclease/exonuclease/phosphatase domain-containing protein</fullName>
    </recommendedName>
</protein>
<organism evidence="1 2">
    <name type="scientific">Porites lobata</name>
    <dbReference type="NCBI Taxonomy" id="104759"/>
    <lineage>
        <taxon>Eukaryota</taxon>
        <taxon>Metazoa</taxon>
        <taxon>Cnidaria</taxon>
        <taxon>Anthozoa</taxon>
        <taxon>Hexacorallia</taxon>
        <taxon>Scleractinia</taxon>
        <taxon>Fungiina</taxon>
        <taxon>Poritidae</taxon>
        <taxon>Porites</taxon>
    </lineage>
</organism>
<evidence type="ECO:0000313" key="1">
    <source>
        <dbReference type="EMBL" id="CAH3160119.1"/>
    </source>
</evidence>
<dbReference type="EMBL" id="CALNXK010000115">
    <property type="protein sequence ID" value="CAH3160119.1"/>
    <property type="molecule type" value="Genomic_DNA"/>
</dbReference>
<evidence type="ECO:0000313" key="2">
    <source>
        <dbReference type="Proteomes" id="UP001159405"/>
    </source>
</evidence>